<reference evidence="1" key="2">
    <citation type="submission" date="2020-11" db="EMBL/GenBank/DDBJ databases">
        <authorList>
            <person name="McCartney M.A."/>
            <person name="Auch B."/>
            <person name="Kono T."/>
            <person name="Mallez S."/>
            <person name="Becker A."/>
            <person name="Gohl D.M."/>
            <person name="Silverstein K.A.T."/>
            <person name="Koren S."/>
            <person name="Bechman K.B."/>
            <person name="Herman A."/>
            <person name="Abrahante J.E."/>
            <person name="Garbe J."/>
        </authorList>
    </citation>
    <scope>NUCLEOTIDE SEQUENCE</scope>
    <source>
        <strain evidence="1">Duluth1</strain>
        <tissue evidence="1">Whole animal</tissue>
    </source>
</reference>
<comment type="caution">
    <text evidence="1">The sequence shown here is derived from an EMBL/GenBank/DDBJ whole genome shotgun (WGS) entry which is preliminary data.</text>
</comment>
<accession>A0A9D3Y6E5</accession>
<reference evidence="1" key="1">
    <citation type="journal article" date="2019" name="bioRxiv">
        <title>The Genome of the Zebra Mussel, Dreissena polymorpha: A Resource for Invasive Species Research.</title>
        <authorList>
            <person name="McCartney M.A."/>
            <person name="Auch B."/>
            <person name="Kono T."/>
            <person name="Mallez S."/>
            <person name="Zhang Y."/>
            <person name="Obille A."/>
            <person name="Becker A."/>
            <person name="Abrahante J.E."/>
            <person name="Garbe J."/>
            <person name="Badalamenti J.P."/>
            <person name="Herman A."/>
            <person name="Mangelson H."/>
            <person name="Liachko I."/>
            <person name="Sullivan S."/>
            <person name="Sone E.D."/>
            <person name="Koren S."/>
            <person name="Silverstein K.A.T."/>
            <person name="Beckman K.B."/>
            <person name="Gohl D.M."/>
        </authorList>
    </citation>
    <scope>NUCLEOTIDE SEQUENCE</scope>
    <source>
        <strain evidence="1">Duluth1</strain>
        <tissue evidence="1">Whole animal</tissue>
    </source>
</reference>
<evidence type="ECO:0000313" key="1">
    <source>
        <dbReference type="EMBL" id="KAH3692717.1"/>
    </source>
</evidence>
<dbReference type="Proteomes" id="UP000828390">
    <property type="component" value="Unassembled WGS sequence"/>
</dbReference>
<organism evidence="1 2">
    <name type="scientific">Dreissena polymorpha</name>
    <name type="common">Zebra mussel</name>
    <name type="synonym">Mytilus polymorpha</name>
    <dbReference type="NCBI Taxonomy" id="45954"/>
    <lineage>
        <taxon>Eukaryota</taxon>
        <taxon>Metazoa</taxon>
        <taxon>Spiralia</taxon>
        <taxon>Lophotrochozoa</taxon>
        <taxon>Mollusca</taxon>
        <taxon>Bivalvia</taxon>
        <taxon>Autobranchia</taxon>
        <taxon>Heteroconchia</taxon>
        <taxon>Euheterodonta</taxon>
        <taxon>Imparidentia</taxon>
        <taxon>Neoheterodontei</taxon>
        <taxon>Myida</taxon>
        <taxon>Dreissenoidea</taxon>
        <taxon>Dreissenidae</taxon>
        <taxon>Dreissena</taxon>
    </lineage>
</organism>
<protein>
    <submittedName>
        <fullName evidence="1">Uncharacterized protein</fullName>
    </submittedName>
</protein>
<sequence>MATGRGYIYSKGKRLQTCDRIPSHFTAECGRENILRCPGKTNDRVPDNQSVHLHISTERGRFGFSGCMDHSSAISQIIREAKVNDNNPQR</sequence>
<dbReference type="AlphaFoldDB" id="A0A9D3Y6E5"/>
<keyword evidence="2" id="KW-1185">Reference proteome</keyword>
<name>A0A9D3Y6E5_DREPO</name>
<gene>
    <name evidence="1" type="ORF">DPMN_193871</name>
</gene>
<proteinExistence type="predicted"/>
<evidence type="ECO:0000313" key="2">
    <source>
        <dbReference type="Proteomes" id="UP000828390"/>
    </source>
</evidence>
<dbReference type="EMBL" id="JAIWYP010000020">
    <property type="protein sequence ID" value="KAH3692717.1"/>
    <property type="molecule type" value="Genomic_DNA"/>
</dbReference>